<organism evidence="2">
    <name type="scientific">Dunaliella tertiolecta</name>
    <name type="common">Green alga</name>
    <dbReference type="NCBI Taxonomy" id="3047"/>
    <lineage>
        <taxon>Eukaryota</taxon>
        <taxon>Viridiplantae</taxon>
        <taxon>Chlorophyta</taxon>
        <taxon>core chlorophytes</taxon>
        <taxon>Chlorophyceae</taxon>
        <taxon>CS clade</taxon>
        <taxon>Chlamydomonadales</taxon>
        <taxon>Dunaliellaceae</taxon>
        <taxon>Dunaliella</taxon>
    </lineage>
</organism>
<accession>A0A7S3QS39</accession>
<sequence>MTAARMAHSFKEMHLVNPRKLSLYTVQYLPADRPATANLIWAHGYGEHVGRYEKVFSKIAQAGIAVHSFDAEGHGKSDPKDKKSRAVVWKFNNLVDDMYFVSERLLKESQTEQLPTFLGGQSMGGLIQAYAALRDQSKWAGLILHSAAIDVEWTPILRMQAPIGGLLGRMTPRARIVPAVRPEDMSEDPKVVEDYLNDPLNTVGNVPARTGAQLLRAFTKLRPKYKQFTLPIYAAHGDTDKCTSLAGVKKFLQSVSSKDKELNEVQGGHHECIIGPQSDACTQRIIEWITERQNPRSKI</sequence>
<dbReference type="InterPro" id="IPR029058">
    <property type="entry name" value="AB_hydrolase_fold"/>
</dbReference>
<dbReference type="Gene3D" id="3.40.50.1820">
    <property type="entry name" value="alpha/beta hydrolase"/>
    <property type="match status" value="1"/>
</dbReference>
<dbReference type="PANTHER" id="PTHR11614">
    <property type="entry name" value="PHOSPHOLIPASE-RELATED"/>
    <property type="match status" value="1"/>
</dbReference>
<dbReference type="InterPro" id="IPR022742">
    <property type="entry name" value="Hydrolase_4"/>
</dbReference>
<proteinExistence type="predicted"/>
<dbReference type="SUPFAM" id="SSF53474">
    <property type="entry name" value="alpha/beta-Hydrolases"/>
    <property type="match status" value="1"/>
</dbReference>
<evidence type="ECO:0000259" key="1">
    <source>
        <dbReference type="Pfam" id="PF12146"/>
    </source>
</evidence>
<evidence type="ECO:0000313" key="2">
    <source>
        <dbReference type="EMBL" id="CAE0491243.1"/>
    </source>
</evidence>
<reference evidence="2" key="1">
    <citation type="submission" date="2021-01" db="EMBL/GenBank/DDBJ databases">
        <authorList>
            <person name="Corre E."/>
            <person name="Pelletier E."/>
            <person name="Niang G."/>
            <person name="Scheremetjew M."/>
            <person name="Finn R."/>
            <person name="Kale V."/>
            <person name="Holt S."/>
            <person name="Cochrane G."/>
            <person name="Meng A."/>
            <person name="Brown T."/>
            <person name="Cohen L."/>
        </authorList>
    </citation>
    <scope>NUCLEOTIDE SEQUENCE</scope>
    <source>
        <strain evidence="2">CCMP1320</strain>
    </source>
</reference>
<dbReference type="Pfam" id="PF12146">
    <property type="entry name" value="Hydrolase_4"/>
    <property type="match status" value="1"/>
</dbReference>
<dbReference type="AlphaFoldDB" id="A0A7S3QS39"/>
<feature type="domain" description="Serine aminopeptidase S33" evidence="1">
    <location>
        <begin position="35"/>
        <end position="273"/>
    </location>
</feature>
<gene>
    <name evidence="2" type="ORF">DTER00134_LOCUS6316</name>
</gene>
<dbReference type="InterPro" id="IPR051044">
    <property type="entry name" value="MAG_DAG_Lipase"/>
</dbReference>
<name>A0A7S3QS39_DUNTE</name>
<dbReference type="EMBL" id="HBIP01011274">
    <property type="protein sequence ID" value="CAE0491243.1"/>
    <property type="molecule type" value="Transcribed_RNA"/>
</dbReference>
<protein>
    <recommendedName>
        <fullName evidence="1">Serine aminopeptidase S33 domain-containing protein</fullName>
    </recommendedName>
</protein>
<dbReference type="FunFam" id="3.40.50.1820:FF:000117">
    <property type="entry name" value="Monoglyceride lipase, putative"/>
    <property type="match status" value="1"/>
</dbReference>